<evidence type="ECO:0000313" key="2">
    <source>
        <dbReference type="Proteomes" id="UP001341840"/>
    </source>
</evidence>
<reference evidence="1 2" key="1">
    <citation type="journal article" date="2023" name="Plants (Basel)">
        <title>Bridging the Gap: Combining Genomics and Transcriptomics Approaches to Understand Stylosanthes scabra, an Orphan Legume from the Brazilian Caatinga.</title>
        <authorList>
            <person name="Ferreira-Neto J.R.C."/>
            <person name="da Silva M.D."/>
            <person name="Binneck E."/>
            <person name="de Melo N.F."/>
            <person name="da Silva R.H."/>
            <person name="de Melo A.L.T.M."/>
            <person name="Pandolfi V."/>
            <person name="Bustamante F.O."/>
            <person name="Brasileiro-Vidal A.C."/>
            <person name="Benko-Iseppon A.M."/>
        </authorList>
    </citation>
    <scope>NUCLEOTIDE SEQUENCE [LARGE SCALE GENOMIC DNA]</scope>
    <source>
        <tissue evidence="1">Leaves</tissue>
    </source>
</reference>
<accession>A0ABU6WPM5</accession>
<gene>
    <name evidence="1" type="ORF">PIB30_080131</name>
</gene>
<proteinExistence type="predicted"/>
<organism evidence="1 2">
    <name type="scientific">Stylosanthes scabra</name>
    <dbReference type="NCBI Taxonomy" id="79078"/>
    <lineage>
        <taxon>Eukaryota</taxon>
        <taxon>Viridiplantae</taxon>
        <taxon>Streptophyta</taxon>
        <taxon>Embryophyta</taxon>
        <taxon>Tracheophyta</taxon>
        <taxon>Spermatophyta</taxon>
        <taxon>Magnoliopsida</taxon>
        <taxon>eudicotyledons</taxon>
        <taxon>Gunneridae</taxon>
        <taxon>Pentapetalae</taxon>
        <taxon>rosids</taxon>
        <taxon>fabids</taxon>
        <taxon>Fabales</taxon>
        <taxon>Fabaceae</taxon>
        <taxon>Papilionoideae</taxon>
        <taxon>50 kb inversion clade</taxon>
        <taxon>dalbergioids sensu lato</taxon>
        <taxon>Dalbergieae</taxon>
        <taxon>Pterocarpus clade</taxon>
        <taxon>Stylosanthes</taxon>
    </lineage>
</organism>
<protein>
    <submittedName>
        <fullName evidence="1">Uncharacterized protein</fullName>
    </submittedName>
</protein>
<dbReference type="EMBL" id="JASCZI010182400">
    <property type="protein sequence ID" value="MED6187819.1"/>
    <property type="molecule type" value="Genomic_DNA"/>
</dbReference>
<name>A0ABU6WPM5_9FABA</name>
<comment type="caution">
    <text evidence="1">The sequence shown here is derived from an EMBL/GenBank/DDBJ whole genome shotgun (WGS) entry which is preliminary data.</text>
</comment>
<evidence type="ECO:0000313" key="1">
    <source>
        <dbReference type="EMBL" id="MED6187819.1"/>
    </source>
</evidence>
<keyword evidence="2" id="KW-1185">Reference proteome</keyword>
<sequence length="316" mass="35329">MEERASFSYFSLPRSSEEFFSLLKRQRKQWSVSAACVENHLLKGVVSRFLKEIVVLSSFFDPVEKVERNKLACPVGPTILKLKPIVSFVHVILKWQRTSGIVVSASTSQGAITPPVSTTSTWPQYRLPRNYSPPYETTLKGGGVFNPRSQPPITQYHAQVLQPPPSQGESYGYSNNPQPSFDPFGGLLYSTTPVIQPMLVLQPSQAAVSIPQVVSTGANRSFFPEMFKQMPPKASHTNNIVESLAVFRQQMEESHHDLVNLLTQQMAIVLTPMIENNNARIEQVARQVNDLAENMNPTYGAGHRNQAYNYNNPPVI</sequence>
<dbReference type="Proteomes" id="UP001341840">
    <property type="component" value="Unassembled WGS sequence"/>
</dbReference>